<dbReference type="Proteomes" id="UP000251960">
    <property type="component" value="Chromosome 1"/>
</dbReference>
<accession>A0A317Y886</accession>
<dbReference type="SUPFAM" id="SSF51197">
    <property type="entry name" value="Clavaminate synthase-like"/>
    <property type="match status" value="1"/>
</dbReference>
<protein>
    <submittedName>
        <fullName evidence="4">Phytanoyl-CoA dioxygenase 1</fullName>
    </submittedName>
</protein>
<sequence length="162" mass="18702">MYYFLLLLFDSNQVLVVRSCRTRIIHSFYTEPRTCTGLWLALEDATINNGCLWAIPGSHKKGLVRRMVRDENGTHFDRPSPVYDQKEFVPLEVKSGALVVIHGDLIHQSFENLSPASRHAFSLHVVDTEGCKWSEDNWLVHIHNGIIEEFFIYNTILIFHCS</sequence>
<keyword evidence="3" id="KW-0408">Iron</keyword>
<dbReference type="Gene3D" id="2.60.120.620">
    <property type="entry name" value="q2cbj1_9rhob like domain"/>
    <property type="match status" value="1"/>
</dbReference>
<comment type="caution">
    <text evidence="4">The sequence shown here is derived from an EMBL/GenBank/DDBJ whole genome shotgun (WGS) entry which is preliminary data.</text>
</comment>
<dbReference type="GO" id="GO:0046872">
    <property type="term" value="F:metal ion binding"/>
    <property type="evidence" value="ECO:0007669"/>
    <property type="project" value="UniProtKB-KW"/>
</dbReference>
<comment type="cofactor">
    <cofactor evidence="1">
        <name>Fe cation</name>
        <dbReference type="ChEBI" id="CHEBI:24875"/>
    </cofactor>
</comment>
<dbReference type="InterPro" id="IPR008775">
    <property type="entry name" value="Phytyl_CoA_dOase-like"/>
</dbReference>
<dbReference type="PANTHER" id="PTHR20883:SF15">
    <property type="entry name" value="PHYTANOYL-COA DIOXYGENASE DOMAIN-CONTAINING PROTEIN 1"/>
    <property type="match status" value="1"/>
</dbReference>
<gene>
    <name evidence="4" type="primary">Os03g0708100_1</name>
    <name evidence="4" type="ORF">Zm00014a_016852</name>
</gene>
<dbReference type="PANTHER" id="PTHR20883">
    <property type="entry name" value="PHYTANOYL-COA DIOXYGENASE DOMAIN CONTAINING 1"/>
    <property type="match status" value="1"/>
</dbReference>
<keyword evidence="4" id="KW-0223">Dioxygenase</keyword>
<dbReference type="Pfam" id="PF05721">
    <property type="entry name" value="PhyH"/>
    <property type="match status" value="1"/>
</dbReference>
<dbReference type="EMBL" id="NCVQ01000001">
    <property type="protein sequence ID" value="PWZ54875.1"/>
    <property type="molecule type" value="Genomic_DNA"/>
</dbReference>
<keyword evidence="4" id="KW-0560">Oxidoreductase</keyword>
<dbReference type="AlphaFoldDB" id="A0A317Y886"/>
<evidence type="ECO:0000256" key="3">
    <source>
        <dbReference type="ARBA" id="ARBA00023004"/>
    </source>
</evidence>
<organism evidence="4">
    <name type="scientific">Zea mays</name>
    <name type="common">Maize</name>
    <dbReference type="NCBI Taxonomy" id="4577"/>
    <lineage>
        <taxon>Eukaryota</taxon>
        <taxon>Viridiplantae</taxon>
        <taxon>Streptophyta</taxon>
        <taxon>Embryophyta</taxon>
        <taxon>Tracheophyta</taxon>
        <taxon>Spermatophyta</taxon>
        <taxon>Magnoliopsida</taxon>
        <taxon>Liliopsida</taxon>
        <taxon>Poales</taxon>
        <taxon>Poaceae</taxon>
        <taxon>PACMAD clade</taxon>
        <taxon>Panicoideae</taxon>
        <taxon>Andropogonodae</taxon>
        <taxon>Andropogoneae</taxon>
        <taxon>Tripsacinae</taxon>
        <taxon>Zea</taxon>
    </lineage>
</organism>
<reference evidence="4" key="1">
    <citation type="journal article" date="2018" name="Nat. Genet.">
        <title>Extensive intraspecific gene order and gene structural variations between Mo17 and other maize genomes.</title>
        <authorList>
            <person name="Sun S."/>
            <person name="Zhou Y."/>
            <person name="Chen J."/>
            <person name="Shi J."/>
            <person name="Zhao H."/>
            <person name="Zhao H."/>
            <person name="Song W."/>
            <person name="Zhang M."/>
            <person name="Cui Y."/>
            <person name="Dong X."/>
            <person name="Liu H."/>
            <person name="Ma X."/>
            <person name="Jiao Y."/>
            <person name="Wang B."/>
            <person name="Wei X."/>
            <person name="Stein J.C."/>
            <person name="Glaubitz J.C."/>
            <person name="Lu F."/>
            <person name="Yu G."/>
            <person name="Liang C."/>
            <person name="Fengler K."/>
            <person name="Li B."/>
            <person name="Rafalski A."/>
            <person name="Schnable P.S."/>
            <person name="Ware D.H."/>
            <person name="Buckler E.S."/>
            <person name="Lai J."/>
        </authorList>
    </citation>
    <scope>NUCLEOTIDE SEQUENCE [LARGE SCALE GENOMIC DNA]</scope>
    <source>
        <tissue evidence="4">Seedling</tissue>
    </source>
</reference>
<dbReference type="GO" id="GO:0051213">
    <property type="term" value="F:dioxygenase activity"/>
    <property type="evidence" value="ECO:0007669"/>
    <property type="project" value="UniProtKB-KW"/>
</dbReference>
<proteinExistence type="predicted"/>
<name>A0A317Y886_MAIZE</name>
<evidence type="ECO:0000256" key="1">
    <source>
        <dbReference type="ARBA" id="ARBA00001962"/>
    </source>
</evidence>
<evidence type="ECO:0000313" key="4">
    <source>
        <dbReference type="EMBL" id="PWZ54875.1"/>
    </source>
</evidence>
<dbReference type="ExpressionAtlas" id="A0A317Y886">
    <property type="expression patterns" value="baseline"/>
</dbReference>
<evidence type="ECO:0000256" key="2">
    <source>
        <dbReference type="ARBA" id="ARBA00022723"/>
    </source>
</evidence>
<keyword evidence="2" id="KW-0479">Metal-binding</keyword>